<evidence type="ECO:0000313" key="3">
    <source>
        <dbReference type="Proteomes" id="UP001583177"/>
    </source>
</evidence>
<reference evidence="2 3" key="1">
    <citation type="journal article" date="2024" name="IMA Fungus">
        <title>IMA Genome - F19 : A genome assembly and annotation guide to empower mycologists, including annotated draft genome sequences of Ceratocystis pirilliformis, Diaporthe australafricana, Fusarium ophioides, Paecilomyces lecythidis, and Sporothrix stenoceras.</title>
        <authorList>
            <person name="Aylward J."/>
            <person name="Wilson A.M."/>
            <person name="Visagie C.M."/>
            <person name="Spraker J."/>
            <person name="Barnes I."/>
            <person name="Buitendag C."/>
            <person name="Ceriani C."/>
            <person name="Del Mar Angel L."/>
            <person name="du Plessis D."/>
            <person name="Fuchs T."/>
            <person name="Gasser K."/>
            <person name="Kramer D."/>
            <person name="Li W."/>
            <person name="Munsamy K."/>
            <person name="Piso A."/>
            <person name="Price J.L."/>
            <person name="Sonnekus B."/>
            <person name="Thomas C."/>
            <person name="van der Nest A."/>
            <person name="van Dijk A."/>
            <person name="van Heerden A."/>
            <person name="van Vuuren N."/>
            <person name="Yilmaz N."/>
            <person name="Duong T.A."/>
            <person name="van der Merwe N.A."/>
            <person name="Wingfield M.J."/>
            <person name="Wingfield B.D."/>
        </authorList>
    </citation>
    <scope>NUCLEOTIDE SEQUENCE [LARGE SCALE GENOMIC DNA]</scope>
    <source>
        <strain evidence="2 3">CMW 18300</strain>
    </source>
</reference>
<protein>
    <recommendedName>
        <fullName evidence="1">Protein kinase domain-containing protein</fullName>
    </recommendedName>
</protein>
<comment type="caution">
    <text evidence="2">The sequence shown here is derived from an EMBL/GenBank/DDBJ whole genome shotgun (WGS) entry which is preliminary data.</text>
</comment>
<dbReference type="InterPro" id="IPR000719">
    <property type="entry name" value="Prot_kinase_dom"/>
</dbReference>
<keyword evidence="3" id="KW-1185">Reference proteome</keyword>
<dbReference type="Gene3D" id="1.10.510.10">
    <property type="entry name" value="Transferase(Phosphotransferase) domain 1"/>
    <property type="match status" value="1"/>
</dbReference>
<dbReference type="SUPFAM" id="SSF56112">
    <property type="entry name" value="Protein kinase-like (PK-like)"/>
    <property type="match status" value="1"/>
</dbReference>
<dbReference type="InterPro" id="IPR011009">
    <property type="entry name" value="Kinase-like_dom_sf"/>
</dbReference>
<feature type="domain" description="Protein kinase" evidence="1">
    <location>
        <begin position="35"/>
        <end position="340"/>
    </location>
</feature>
<dbReference type="SMART" id="SM00220">
    <property type="entry name" value="S_TKc"/>
    <property type="match status" value="1"/>
</dbReference>
<dbReference type="PANTHER" id="PTHR24359:SF37">
    <property type="entry name" value="PROTEIN KINASE DOMAIN-CONTAINING PROTEIN"/>
    <property type="match status" value="1"/>
</dbReference>
<sequence>MIKLTDITGARKRIEIFATLLLIQDDYDLHYMLPFTEKRKISNGGQGVIWKVKIHDNHYESKICSIENQWEALGGPYFAVKEFKDEFEFKNELEASRQFSEPNTKHAHLMNVLFAFSYGSRHFLILPLAQGSLDKFWRKIDSLPRDPLFLIEQCHGISEGLQNIHDCNARLSGHNRKMVMGRHGDIKPHNILWFVDHSTTGGNRFVLSDFTLMRFHAEGANEETTLRDIGGTQTYRAPEKDIRPRGHVSPEYDVWSLGCVFLEFASCYLLGHQATYGERFMAADGQHFHSFKSVRQMDDYKEWMFPEDKYFVLSREKSADGQERFVAEIKISVKQMSREI</sequence>
<dbReference type="EMBL" id="JAWRVE010000014">
    <property type="protein sequence ID" value="KAL1877485.1"/>
    <property type="molecule type" value="Genomic_DNA"/>
</dbReference>
<accession>A0ABR3XP26</accession>
<dbReference type="PANTHER" id="PTHR24359">
    <property type="entry name" value="SERINE/THREONINE-PROTEIN KINASE SBK1"/>
    <property type="match status" value="1"/>
</dbReference>
<proteinExistence type="predicted"/>
<evidence type="ECO:0000259" key="1">
    <source>
        <dbReference type="PROSITE" id="PS50011"/>
    </source>
</evidence>
<name>A0ABR3XP26_9PEZI</name>
<dbReference type="PROSITE" id="PS50011">
    <property type="entry name" value="PROTEIN_KINASE_DOM"/>
    <property type="match status" value="1"/>
</dbReference>
<evidence type="ECO:0000313" key="2">
    <source>
        <dbReference type="EMBL" id="KAL1877485.1"/>
    </source>
</evidence>
<organism evidence="2 3">
    <name type="scientific">Diaporthe australafricana</name>
    <dbReference type="NCBI Taxonomy" id="127596"/>
    <lineage>
        <taxon>Eukaryota</taxon>
        <taxon>Fungi</taxon>
        <taxon>Dikarya</taxon>
        <taxon>Ascomycota</taxon>
        <taxon>Pezizomycotina</taxon>
        <taxon>Sordariomycetes</taxon>
        <taxon>Sordariomycetidae</taxon>
        <taxon>Diaporthales</taxon>
        <taxon>Diaporthaceae</taxon>
        <taxon>Diaporthe</taxon>
    </lineage>
</organism>
<gene>
    <name evidence="2" type="ORF">Daus18300_002472</name>
</gene>
<dbReference type="Proteomes" id="UP001583177">
    <property type="component" value="Unassembled WGS sequence"/>
</dbReference>
<dbReference type="Pfam" id="PF00069">
    <property type="entry name" value="Pkinase"/>
    <property type="match status" value="1"/>
</dbReference>